<organism evidence="2 3">
    <name type="scientific">Promicromonospora thailandica</name>
    <dbReference type="NCBI Taxonomy" id="765201"/>
    <lineage>
        <taxon>Bacteria</taxon>
        <taxon>Bacillati</taxon>
        <taxon>Actinomycetota</taxon>
        <taxon>Actinomycetes</taxon>
        <taxon>Micrococcales</taxon>
        <taxon>Promicromonosporaceae</taxon>
        <taxon>Promicromonospora</taxon>
    </lineage>
</organism>
<keyword evidence="1" id="KW-0732">Signal</keyword>
<evidence type="ECO:0000256" key="1">
    <source>
        <dbReference type="SAM" id="SignalP"/>
    </source>
</evidence>
<evidence type="ECO:0000313" key="3">
    <source>
        <dbReference type="Proteomes" id="UP001139493"/>
    </source>
</evidence>
<protein>
    <submittedName>
        <fullName evidence="2">Uncharacterized protein</fullName>
    </submittedName>
</protein>
<feature type="chain" id="PRO_5040728355" evidence="1">
    <location>
        <begin position="29"/>
        <end position="307"/>
    </location>
</feature>
<accession>A0A9X2G578</accession>
<reference evidence="2" key="1">
    <citation type="submission" date="2022-06" db="EMBL/GenBank/DDBJ databases">
        <title>Genomic Encyclopedia of Archaeal and Bacterial Type Strains, Phase II (KMG-II): from individual species to whole genera.</title>
        <authorList>
            <person name="Goeker M."/>
        </authorList>
    </citation>
    <scope>NUCLEOTIDE SEQUENCE</scope>
    <source>
        <strain evidence="2">DSM 26652</strain>
    </source>
</reference>
<proteinExistence type="predicted"/>
<dbReference type="EMBL" id="JAMTCS010000018">
    <property type="protein sequence ID" value="MCP2267370.1"/>
    <property type="molecule type" value="Genomic_DNA"/>
</dbReference>
<sequence>MIAASGGRAVTVVLVTAVIGAAAVACTAGGPATSSTAGPVPDDVVAHLSVDVAQGREQYAAREVRLEVANDSAETLTLLSGALDADGFGPSHPAKEGRELVLRPGTTRAVYVGLGDPVCTGATRRPASATVTLALGAGDGRGPATDVVVDEVGDPVGHLARNHEADCARAAVAAGAHLSVDREVRVETRDGVPTALVTLRVEPVDGGPRVTIDRIAGTTLMSNPEPADGASGWTGRDLAGQSSGVVVLAVVPARCDVHAVAEDKRGTFLPVSATVDGDPQPTVHVPMPDAARSAFYDFVGDHCAWPE</sequence>
<keyword evidence="3" id="KW-1185">Reference proteome</keyword>
<name>A0A9X2G578_9MICO</name>
<gene>
    <name evidence="2" type="ORF">APR03_004747</name>
</gene>
<evidence type="ECO:0000313" key="2">
    <source>
        <dbReference type="EMBL" id="MCP2267370.1"/>
    </source>
</evidence>
<dbReference type="Proteomes" id="UP001139493">
    <property type="component" value="Unassembled WGS sequence"/>
</dbReference>
<dbReference type="RefSeq" id="WP_253839818.1">
    <property type="nucleotide sequence ID" value="NZ_JAMTCS010000018.1"/>
</dbReference>
<comment type="caution">
    <text evidence="2">The sequence shown here is derived from an EMBL/GenBank/DDBJ whole genome shotgun (WGS) entry which is preliminary data.</text>
</comment>
<dbReference type="AlphaFoldDB" id="A0A9X2G578"/>
<feature type="signal peptide" evidence="1">
    <location>
        <begin position="1"/>
        <end position="28"/>
    </location>
</feature>